<evidence type="ECO:0000313" key="3">
    <source>
        <dbReference type="EMBL" id="PVX84381.1"/>
    </source>
</evidence>
<feature type="region of interest" description="Disordered" evidence="1">
    <location>
        <begin position="29"/>
        <end position="106"/>
    </location>
</feature>
<dbReference type="EMBL" id="QEOB01000005">
    <property type="protein sequence ID" value="PVX84381.1"/>
    <property type="molecule type" value="Genomic_DNA"/>
</dbReference>
<dbReference type="RefSeq" id="WP_133254478.1">
    <property type="nucleotide sequence ID" value="NZ_CAJZAT010000035.1"/>
</dbReference>
<keyword evidence="4" id="KW-1185">Reference proteome</keyword>
<feature type="chain" id="PRO_5045579948" evidence="2">
    <location>
        <begin position="27"/>
        <end position="106"/>
    </location>
</feature>
<evidence type="ECO:0000256" key="1">
    <source>
        <dbReference type="SAM" id="MobiDB-lite"/>
    </source>
</evidence>
<accession>A0ABX5KVG1</accession>
<comment type="caution">
    <text evidence="3">The sequence shown here is derived from an EMBL/GenBank/DDBJ whole genome shotgun (WGS) entry which is preliminary data.</text>
</comment>
<reference evidence="3 4" key="1">
    <citation type="submission" date="2018-05" db="EMBL/GenBank/DDBJ databases">
        <title>Genomic Encyclopedia of Type Strains, Phase IV (KMG-V): Genome sequencing to study the core and pangenomes of soil and plant-associated prokaryotes.</title>
        <authorList>
            <person name="Whitman W."/>
        </authorList>
    </citation>
    <scope>NUCLEOTIDE SEQUENCE [LARGE SCALE GENOMIC DNA]</scope>
    <source>
        <strain evidence="3 4">SCZa-39</strain>
    </source>
</reference>
<keyword evidence="2" id="KW-0732">Signal</keyword>
<organism evidence="3 4">
    <name type="scientific">Paraburkholderia unamae</name>
    <dbReference type="NCBI Taxonomy" id="219649"/>
    <lineage>
        <taxon>Bacteria</taxon>
        <taxon>Pseudomonadati</taxon>
        <taxon>Pseudomonadota</taxon>
        <taxon>Betaproteobacteria</taxon>
        <taxon>Burkholderiales</taxon>
        <taxon>Burkholderiaceae</taxon>
        <taxon>Paraburkholderia</taxon>
    </lineage>
</organism>
<protein>
    <submittedName>
        <fullName evidence="3">Uncharacterized protein</fullName>
    </submittedName>
</protein>
<evidence type="ECO:0000256" key="2">
    <source>
        <dbReference type="SAM" id="SignalP"/>
    </source>
</evidence>
<sequence length="106" mass="10776">MIVKKHSRGMLVLLPALLCSSTLAWAETPQAGAPASGTSESVTAKPKAKASAKPGTKPLGGASGVAANPEKEDAPQSTRSLVPNSPHPNVDPTQPWPRSGGAEESK</sequence>
<gene>
    <name evidence="3" type="ORF">C7402_105222</name>
</gene>
<dbReference type="Proteomes" id="UP000245712">
    <property type="component" value="Unassembled WGS sequence"/>
</dbReference>
<proteinExistence type="predicted"/>
<evidence type="ECO:0000313" key="4">
    <source>
        <dbReference type="Proteomes" id="UP000245712"/>
    </source>
</evidence>
<name>A0ABX5KVG1_9BURK</name>
<feature type="signal peptide" evidence="2">
    <location>
        <begin position="1"/>
        <end position="26"/>
    </location>
</feature>